<dbReference type="InterPro" id="IPR001763">
    <property type="entry name" value="Rhodanese-like_dom"/>
</dbReference>
<accession>T1AN26</accession>
<comment type="caution">
    <text evidence="2">The sequence shown here is derived from an EMBL/GenBank/DDBJ whole genome shotgun (WGS) entry which is preliminary data.</text>
</comment>
<dbReference type="AlphaFoldDB" id="T1AN26"/>
<dbReference type="Gene3D" id="3.40.250.10">
    <property type="entry name" value="Rhodanese-like domain"/>
    <property type="match status" value="1"/>
</dbReference>
<organism evidence="2">
    <name type="scientific">mine drainage metagenome</name>
    <dbReference type="NCBI Taxonomy" id="410659"/>
    <lineage>
        <taxon>unclassified sequences</taxon>
        <taxon>metagenomes</taxon>
        <taxon>ecological metagenomes</taxon>
    </lineage>
</organism>
<dbReference type="SMART" id="SM00450">
    <property type="entry name" value="RHOD"/>
    <property type="match status" value="1"/>
</dbReference>
<dbReference type="PANTHER" id="PTHR43031">
    <property type="entry name" value="FAD-DEPENDENT OXIDOREDUCTASE"/>
    <property type="match status" value="1"/>
</dbReference>
<dbReference type="InterPro" id="IPR050229">
    <property type="entry name" value="GlpE_sulfurtransferase"/>
</dbReference>
<evidence type="ECO:0000259" key="1">
    <source>
        <dbReference type="PROSITE" id="PS50206"/>
    </source>
</evidence>
<name>T1AN26_9ZZZZ</name>
<evidence type="ECO:0000313" key="2">
    <source>
        <dbReference type="EMBL" id="EQD43460.1"/>
    </source>
</evidence>
<protein>
    <submittedName>
        <fullName evidence="2">Beta-lactamase domain protein</fullName>
    </submittedName>
</protein>
<dbReference type="InterPro" id="IPR036873">
    <property type="entry name" value="Rhodanese-like_dom_sf"/>
</dbReference>
<dbReference type="PROSITE" id="PS50206">
    <property type="entry name" value="RHODANESE_3"/>
    <property type="match status" value="1"/>
</dbReference>
<dbReference type="PANTHER" id="PTHR43031:SF1">
    <property type="entry name" value="PYRIDINE NUCLEOTIDE-DISULPHIDE OXIDOREDUCTASE"/>
    <property type="match status" value="1"/>
</dbReference>
<dbReference type="SUPFAM" id="SSF52821">
    <property type="entry name" value="Rhodanese/Cell cycle control phosphatase"/>
    <property type="match status" value="1"/>
</dbReference>
<feature type="domain" description="Rhodanese" evidence="1">
    <location>
        <begin position="12"/>
        <end position="98"/>
    </location>
</feature>
<reference evidence="2" key="1">
    <citation type="submission" date="2013-08" db="EMBL/GenBank/DDBJ databases">
        <authorList>
            <person name="Mendez C."/>
            <person name="Richter M."/>
            <person name="Ferrer M."/>
            <person name="Sanchez J."/>
        </authorList>
    </citation>
    <scope>NUCLEOTIDE SEQUENCE</scope>
</reference>
<dbReference type="EMBL" id="AUZY01009106">
    <property type="protein sequence ID" value="EQD43460.1"/>
    <property type="molecule type" value="Genomic_DNA"/>
</dbReference>
<sequence>MATFDELRGVLGKDGVAVLDVRRPEEWREGHLDGALYVPFYELEARVDELPAEEIWVHCAGGFRASISASILHRAGHATVLVDDDFTRAAEIGLPLTSG</sequence>
<proteinExistence type="predicted"/>
<dbReference type="CDD" id="cd00158">
    <property type="entry name" value="RHOD"/>
    <property type="match status" value="1"/>
</dbReference>
<dbReference type="Pfam" id="PF00581">
    <property type="entry name" value="Rhodanese"/>
    <property type="match status" value="1"/>
</dbReference>
<reference evidence="2" key="2">
    <citation type="journal article" date="2014" name="ISME J.">
        <title>Microbial stratification in low pH oxic and suboxic macroscopic growths along an acid mine drainage.</title>
        <authorList>
            <person name="Mendez-Garcia C."/>
            <person name="Mesa V."/>
            <person name="Sprenger R.R."/>
            <person name="Richter M."/>
            <person name="Diez M.S."/>
            <person name="Solano J."/>
            <person name="Bargiela R."/>
            <person name="Golyshina O.V."/>
            <person name="Manteca A."/>
            <person name="Ramos J.L."/>
            <person name="Gallego J.R."/>
            <person name="Llorente I."/>
            <person name="Martins Dos Santos V.A."/>
            <person name="Jensen O.N."/>
            <person name="Pelaez A.I."/>
            <person name="Sanchez J."/>
            <person name="Ferrer M."/>
        </authorList>
    </citation>
    <scope>NUCLEOTIDE SEQUENCE</scope>
</reference>
<gene>
    <name evidence="2" type="ORF">B1B_13809</name>
</gene>